<gene>
    <name evidence="2" type="ORF">CR513_21833</name>
</gene>
<organism evidence="2 3">
    <name type="scientific">Mucuna pruriens</name>
    <name type="common">Velvet bean</name>
    <name type="synonym">Dolichos pruriens</name>
    <dbReference type="NCBI Taxonomy" id="157652"/>
    <lineage>
        <taxon>Eukaryota</taxon>
        <taxon>Viridiplantae</taxon>
        <taxon>Streptophyta</taxon>
        <taxon>Embryophyta</taxon>
        <taxon>Tracheophyta</taxon>
        <taxon>Spermatophyta</taxon>
        <taxon>Magnoliopsida</taxon>
        <taxon>eudicotyledons</taxon>
        <taxon>Gunneridae</taxon>
        <taxon>Pentapetalae</taxon>
        <taxon>rosids</taxon>
        <taxon>fabids</taxon>
        <taxon>Fabales</taxon>
        <taxon>Fabaceae</taxon>
        <taxon>Papilionoideae</taxon>
        <taxon>50 kb inversion clade</taxon>
        <taxon>NPAAA clade</taxon>
        <taxon>indigoferoid/millettioid clade</taxon>
        <taxon>Phaseoleae</taxon>
        <taxon>Mucuna</taxon>
    </lineage>
</organism>
<evidence type="ECO:0000313" key="3">
    <source>
        <dbReference type="Proteomes" id="UP000257109"/>
    </source>
</evidence>
<accession>A0A371GYJ6</accession>
<dbReference type="Proteomes" id="UP000257109">
    <property type="component" value="Unassembled WGS sequence"/>
</dbReference>
<feature type="domain" description="DUF4218" evidence="1">
    <location>
        <begin position="1"/>
        <end position="45"/>
    </location>
</feature>
<dbReference type="PANTHER" id="PTHR48258:SF9">
    <property type="entry name" value="OS01G0348150 PROTEIN"/>
    <property type="match status" value="1"/>
</dbReference>
<evidence type="ECO:0000313" key="2">
    <source>
        <dbReference type="EMBL" id="RDX95617.1"/>
    </source>
</evidence>
<dbReference type="AlphaFoldDB" id="A0A371GYJ6"/>
<dbReference type="InterPro" id="IPR025452">
    <property type="entry name" value="DUF4218"/>
</dbReference>
<name>A0A371GYJ6_MUCPR</name>
<evidence type="ECO:0000259" key="1">
    <source>
        <dbReference type="Pfam" id="PF13960"/>
    </source>
</evidence>
<protein>
    <recommendedName>
        <fullName evidence="1">DUF4218 domain-containing protein</fullName>
    </recommendedName>
</protein>
<feature type="non-terminal residue" evidence="2">
    <location>
        <position position="1"/>
    </location>
</feature>
<proteinExistence type="predicted"/>
<dbReference type="OrthoDB" id="1709318at2759"/>
<dbReference type="Pfam" id="PF13960">
    <property type="entry name" value="DUF4218"/>
    <property type="match status" value="1"/>
</dbReference>
<keyword evidence="3" id="KW-1185">Reference proteome</keyword>
<dbReference type="PANTHER" id="PTHR48258">
    <property type="entry name" value="DUF4218 DOMAIN-CONTAINING PROTEIN-RELATED"/>
    <property type="match status" value="1"/>
</dbReference>
<dbReference type="EMBL" id="QJKJ01004087">
    <property type="protein sequence ID" value="RDX95617.1"/>
    <property type="molecule type" value="Genomic_DNA"/>
</dbReference>
<sequence length="199" mass="23063">MYPIECYMKILKGYVKNPNHPKSFIVKRYIVEEVIEFCSVYMSIAKYVGVPKSRDEGRCAGKGTQGVIIKNMSQEEVLQAHLYILINSEEAQPYLSLKFSFYTKLQNDKSNVQNNDIKIFGRSTILNLECLFLNVTNWVDSNMGVKTNELGFTWVDFDKSFVMESQAKYMFYVNDMSNKRWLVVLLGRSMHGSDKIKTQ</sequence>
<comment type="caution">
    <text evidence="2">The sequence shown here is derived from an EMBL/GenBank/DDBJ whole genome shotgun (WGS) entry which is preliminary data.</text>
</comment>
<reference evidence="2" key="1">
    <citation type="submission" date="2018-05" db="EMBL/GenBank/DDBJ databases">
        <title>Draft genome of Mucuna pruriens seed.</title>
        <authorList>
            <person name="Nnadi N.E."/>
            <person name="Vos R."/>
            <person name="Hasami M.H."/>
            <person name="Devisetty U.K."/>
            <person name="Aguiy J.C."/>
        </authorList>
    </citation>
    <scope>NUCLEOTIDE SEQUENCE [LARGE SCALE GENOMIC DNA]</scope>
    <source>
        <strain evidence="2">JCA_2017</strain>
    </source>
</reference>